<dbReference type="SMART" id="SM00244">
    <property type="entry name" value="PHB"/>
    <property type="match status" value="1"/>
</dbReference>
<keyword evidence="8" id="KW-0378">Hydrolase</keyword>
<evidence type="ECO:0000256" key="6">
    <source>
        <dbReference type="RuleBase" id="RU364113"/>
    </source>
</evidence>
<comment type="subcellular location">
    <subcellularLocation>
        <location evidence="1">Membrane</location>
        <topology evidence="1">Single-pass membrane protein</topology>
    </subcellularLocation>
</comment>
<evidence type="ECO:0000259" key="7">
    <source>
        <dbReference type="SMART" id="SM00244"/>
    </source>
</evidence>
<feature type="domain" description="Band 7" evidence="7">
    <location>
        <begin position="79"/>
        <end position="258"/>
    </location>
</feature>
<protein>
    <recommendedName>
        <fullName evidence="6">Protein HflK</fullName>
    </recommendedName>
</protein>
<dbReference type="NCBIfam" id="TIGR01933">
    <property type="entry name" value="hflK"/>
    <property type="match status" value="1"/>
</dbReference>
<dbReference type="Pfam" id="PF01145">
    <property type="entry name" value="Band_7"/>
    <property type="match status" value="1"/>
</dbReference>
<feature type="transmembrane region" description="Helical" evidence="6">
    <location>
        <begin position="57"/>
        <end position="78"/>
    </location>
</feature>
<comment type="function">
    <text evidence="6">HflC and HflK could encode or regulate a protease.</text>
</comment>
<dbReference type="InterPro" id="IPR010201">
    <property type="entry name" value="HflK"/>
</dbReference>
<accession>A0A8J6ND24</accession>
<proteinExistence type="inferred from homology"/>
<evidence type="ECO:0000256" key="4">
    <source>
        <dbReference type="ARBA" id="ARBA00022989"/>
    </source>
</evidence>
<keyword evidence="8" id="KW-0645">Protease</keyword>
<dbReference type="InterPro" id="IPR050710">
    <property type="entry name" value="Band7/mec-2_domain"/>
</dbReference>
<comment type="similarity">
    <text evidence="2 6">Belongs to the band 7/mec-2 family. HflK subfamily.</text>
</comment>
<evidence type="ECO:0000256" key="2">
    <source>
        <dbReference type="ARBA" id="ARBA00006971"/>
    </source>
</evidence>
<evidence type="ECO:0000313" key="9">
    <source>
        <dbReference type="Proteomes" id="UP000614424"/>
    </source>
</evidence>
<gene>
    <name evidence="8" type="primary">hflK</name>
    <name evidence="8" type="ORF">H8E41_04715</name>
</gene>
<dbReference type="GO" id="GO:0016020">
    <property type="term" value="C:membrane"/>
    <property type="evidence" value="ECO:0007669"/>
    <property type="project" value="UniProtKB-SubCell"/>
</dbReference>
<dbReference type="InterPro" id="IPR036013">
    <property type="entry name" value="Band_7/SPFH_dom_sf"/>
</dbReference>
<evidence type="ECO:0000256" key="1">
    <source>
        <dbReference type="ARBA" id="ARBA00004167"/>
    </source>
</evidence>
<dbReference type="EMBL" id="JACNJZ010000074">
    <property type="protein sequence ID" value="MBC8317185.1"/>
    <property type="molecule type" value="Genomic_DNA"/>
</dbReference>
<keyword evidence="4 6" id="KW-1133">Transmembrane helix</keyword>
<name>A0A8J6ND24_9BACT</name>
<dbReference type="AlphaFoldDB" id="A0A8J6ND24"/>
<keyword evidence="5 6" id="KW-0472">Membrane</keyword>
<dbReference type="GO" id="GO:0008233">
    <property type="term" value="F:peptidase activity"/>
    <property type="evidence" value="ECO:0007669"/>
    <property type="project" value="UniProtKB-KW"/>
</dbReference>
<dbReference type="GO" id="GO:0006508">
    <property type="term" value="P:proteolysis"/>
    <property type="evidence" value="ECO:0007669"/>
    <property type="project" value="UniProtKB-KW"/>
</dbReference>
<comment type="caution">
    <text evidence="8">The sequence shown here is derived from an EMBL/GenBank/DDBJ whole genome shotgun (WGS) entry which is preliminary data.</text>
</comment>
<sequence>MSSENQQPPWGKKNSPGSPEEVLAALFKKIKEMFEGGGGNKGGQGGESPGQSSPPNMWAGLIKVLVVIGVLFLVNVVYSSFYTIEPGEKGVVLRFGKFNKLTSSGLNFKMPLIDEVVKVDVEAVRKQEFGFRTRIPGQKTVYTNKGYDPESLMLTGDKNVIDVEWIVQYKIQDPFNFIYKVRNVDQAVRDVSENVTRRVVGNQNFDYVLSNREILEAATARELQATLNDYKSGVKIVAVKLQDVNPPEQVKPAFNEVNEADQDMKRLVNEAEQTYNQIVPKARGTAKRVLEEAHGYAVERTNLAKGEANRFLAVLTEYEKAEEVTRKRMYLEMMQQVLPSVTEVYLIDKDQRSLLPLLDLTGNRKKN</sequence>
<evidence type="ECO:0000313" key="8">
    <source>
        <dbReference type="EMBL" id="MBC8317185.1"/>
    </source>
</evidence>
<keyword evidence="3 6" id="KW-0812">Transmembrane</keyword>
<dbReference type="PANTHER" id="PTHR43327">
    <property type="entry name" value="STOMATIN-LIKE PROTEIN 2, MITOCHONDRIAL"/>
    <property type="match status" value="1"/>
</dbReference>
<dbReference type="PANTHER" id="PTHR43327:SF2">
    <property type="entry name" value="MODULATOR OF FTSH PROTEASE HFLK"/>
    <property type="match status" value="1"/>
</dbReference>
<dbReference type="Gene3D" id="3.30.479.30">
    <property type="entry name" value="Band 7 domain"/>
    <property type="match status" value="1"/>
</dbReference>
<dbReference type="SUPFAM" id="SSF117892">
    <property type="entry name" value="Band 7/SPFH domain"/>
    <property type="match status" value="1"/>
</dbReference>
<evidence type="ECO:0000256" key="5">
    <source>
        <dbReference type="ARBA" id="ARBA00023136"/>
    </source>
</evidence>
<comment type="subunit">
    <text evidence="6">HflC and HflK may interact to form a multimeric complex.</text>
</comment>
<reference evidence="8 9" key="1">
    <citation type="submission" date="2020-08" db="EMBL/GenBank/DDBJ databases">
        <title>Bridging the membrane lipid divide: bacteria of the FCB group superphylum have the potential to synthesize archaeal ether lipids.</title>
        <authorList>
            <person name="Villanueva L."/>
            <person name="Von Meijenfeldt F.A.B."/>
            <person name="Westbye A.B."/>
            <person name="Yadav S."/>
            <person name="Hopmans E.C."/>
            <person name="Dutilh B.E."/>
            <person name="Sinninghe Damste J.S."/>
        </authorList>
    </citation>
    <scope>NUCLEOTIDE SEQUENCE [LARGE SCALE GENOMIC DNA]</scope>
    <source>
        <strain evidence="8">NIOZ-UU47</strain>
    </source>
</reference>
<organism evidence="8 9">
    <name type="scientific">Candidatus Desulfobia pelagia</name>
    <dbReference type="NCBI Taxonomy" id="2841692"/>
    <lineage>
        <taxon>Bacteria</taxon>
        <taxon>Pseudomonadati</taxon>
        <taxon>Thermodesulfobacteriota</taxon>
        <taxon>Desulfobulbia</taxon>
        <taxon>Desulfobulbales</taxon>
        <taxon>Desulfobulbaceae</taxon>
        <taxon>Candidatus Desulfobia</taxon>
    </lineage>
</organism>
<dbReference type="Proteomes" id="UP000614424">
    <property type="component" value="Unassembled WGS sequence"/>
</dbReference>
<evidence type="ECO:0000256" key="3">
    <source>
        <dbReference type="ARBA" id="ARBA00022692"/>
    </source>
</evidence>
<dbReference type="InterPro" id="IPR001107">
    <property type="entry name" value="Band_7"/>
</dbReference>
<dbReference type="CDD" id="cd03404">
    <property type="entry name" value="SPFH_HflK"/>
    <property type="match status" value="1"/>
</dbReference>